<dbReference type="PANTHER" id="PTHR13932:SF5">
    <property type="entry name" value="RADICAL S-ADENOSYL METHIONINE DOMAIN-CONTAINING PROTEIN 1, MITOCHONDRIAL"/>
    <property type="match status" value="1"/>
</dbReference>
<keyword evidence="4 10" id="KW-0349">Heme</keyword>
<reference evidence="12" key="2">
    <citation type="journal article" date="2021" name="PeerJ">
        <title>Extensive microbial diversity within the chicken gut microbiome revealed by metagenomics and culture.</title>
        <authorList>
            <person name="Gilroy R."/>
            <person name="Ravi A."/>
            <person name="Getino M."/>
            <person name="Pursley I."/>
            <person name="Horton D.L."/>
            <person name="Alikhan N.F."/>
            <person name="Baker D."/>
            <person name="Gharbi K."/>
            <person name="Hall N."/>
            <person name="Watson M."/>
            <person name="Adriaenssens E.M."/>
            <person name="Foster-Nyarko E."/>
            <person name="Jarju S."/>
            <person name="Secka A."/>
            <person name="Antonio M."/>
            <person name="Oren A."/>
            <person name="Chaudhuri R.R."/>
            <person name="La Ragione R."/>
            <person name="Hildebrand F."/>
            <person name="Pallen M.J."/>
        </authorList>
    </citation>
    <scope>NUCLEOTIDE SEQUENCE</scope>
    <source>
        <strain evidence="12">CHK121-14286</strain>
    </source>
</reference>
<evidence type="ECO:0000259" key="11">
    <source>
        <dbReference type="PROSITE" id="PS51918"/>
    </source>
</evidence>
<dbReference type="GO" id="GO:0051539">
    <property type="term" value="F:4 iron, 4 sulfur cluster binding"/>
    <property type="evidence" value="ECO:0007669"/>
    <property type="project" value="UniProtKB-UniRule"/>
</dbReference>
<dbReference type="GO" id="GO:0006779">
    <property type="term" value="P:porphyrin-containing compound biosynthetic process"/>
    <property type="evidence" value="ECO:0007669"/>
    <property type="project" value="InterPro"/>
</dbReference>
<evidence type="ECO:0000256" key="5">
    <source>
        <dbReference type="ARBA" id="ARBA00022691"/>
    </source>
</evidence>
<evidence type="ECO:0000256" key="10">
    <source>
        <dbReference type="RuleBase" id="RU364116"/>
    </source>
</evidence>
<keyword evidence="6 10" id="KW-0479">Metal-binding</keyword>
<dbReference type="InterPro" id="IPR013785">
    <property type="entry name" value="Aldolase_TIM"/>
</dbReference>
<dbReference type="CDD" id="cd01335">
    <property type="entry name" value="Radical_SAM"/>
    <property type="match status" value="1"/>
</dbReference>
<gene>
    <name evidence="12" type="primary">hemW</name>
    <name evidence="12" type="ORF">IAC95_05725</name>
</gene>
<proteinExistence type="inferred from homology"/>
<dbReference type="Pfam" id="PF06969">
    <property type="entry name" value="HemN_C"/>
    <property type="match status" value="1"/>
</dbReference>
<dbReference type="Proteomes" id="UP000824200">
    <property type="component" value="Unassembled WGS sequence"/>
</dbReference>
<comment type="function">
    <text evidence="10">Probably acts as a heme chaperone, transferring heme to an unknown acceptor. Binds one molecule of heme per monomer, possibly covalently. Binds 1 [4Fe-4S] cluster. The cluster is coordinated with 3 cysteines and an exchangeable S-adenosyl-L-methionine.</text>
</comment>
<dbReference type="SUPFAM" id="SSF102114">
    <property type="entry name" value="Radical SAM enzymes"/>
    <property type="match status" value="1"/>
</dbReference>
<dbReference type="SMART" id="SM00729">
    <property type="entry name" value="Elp3"/>
    <property type="match status" value="1"/>
</dbReference>
<dbReference type="InterPro" id="IPR006638">
    <property type="entry name" value="Elp3/MiaA/NifB-like_rSAM"/>
</dbReference>
<evidence type="ECO:0000256" key="3">
    <source>
        <dbReference type="ARBA" id="ARBA00017228"/>
    </source>
</evidence>
<dbReference type="NCBIfam" id="TIGR00539">
    <property type="entry name" value="hemN_rel"/>
    <property type="match status" value="1"/>
</dbReference>
<dbReference type="InterPro" id="IPR007197">
    <property type="entry name" value="rSAM"/>
</dbReference>
<dbReference type="SFLD" id="SFLDF00562">
    <property type="entry name" value="HemN-like__clustered_with_heat"/>
    <property type="match status" value="1"/>
</dbReference>
<evidence type="ECO:0000256" key="4">
    <source>
        <dbReference type="ARBA" id="ARBA00022617"/>
    </source>
</evidence>
<dbReference type="PANTHER" id="PTHR13932">
    <property type="entry name" value="COPROPORPHYRINIGEN III OXIDASE"/>
    <property type="match status" value="1"/>
</dbReference>
<accession>A0A9D1E527</accession>
<dbReference type="Gene3D" id="3.20.20.70">
    <property type="entry name" value="Aldolase class I"/>
    <property type="match status" value="1"/>
</dbReference>
<dbReference type="InterPro" id="IPR004559">
    <property type="entry name" value="HemW-like"/>
</dbReference>
<keyword evidence="10" id="KW-0963">Cytoplasm</keyword>
<dbReference type="InterPro" id="IPR034505">
    <property type="entry name" value="Coproporphyrinogen-III_oxidase"/>
</dbReference>
<keyword evidence="8 10" id="KW-0411">Iron-sulfur</keyword>
<keyword evidence="10" id="KW-0004">4Fe-4S</keyword>
<dbReference type="AlphaFoldDB" id="A0A9D1E527"/>
<evidence type="ECO:0000256" key="7">
    <source>
        <dbReference type="ARBA" id="ARBA00023004"/>
    </source>
</evidence>
<protein>
    <recommendedName>
        <fullName evidence="3 10">Heme chaperone HemW</fullName>
    </recommendedName>
</protein>
<reference evidence="12" key="1">
    <citation type="submission" date="2020-10" db="EMBL/GenBank/DDBJ databases">
        <authorList>
            <person name="Gilroy R."/>
        </authorList>
    </citation>
    <scope>NUCLEOTIDE SEQUENCE</scope>
    <source>
        <strain evidence="12">CHK121-14286</strain>
    </source>
</reference>
<dbReference type="GO" id="GO:0005737">
    <property type="term" value="C:cytoplasm"/>
    <property type="evidence" value="ECO:0007669"/>
    <property type="project" value="UniProtKB-SubCell"/>
</dbReference>
<evidence type="ECO:0000256" key="2">
    <source>
        <dbReference type="ARBA" id="ARBA00006100"/>
    </source>
</evidence>
<keyword evidence="9 10" id="KW-0143">Chaperone</keyword>
<evidence type="ECO:0000313" key="12">
    <source>
        <dbReference type="EMBL" id="HIR66360.1"/>
    </source>
</evidence>
<feature type="domain" description="Radical SAM core" evidence="11">
    <location>
        <begin position="1"/>
        <end position="230"/>
    </location>
</feature>
<evidence type="ECO:0000256" key="6">
    <source>
        <dbReference type="ARBA" id="ARBA00022723"/>
    </source>
</evidence>
<evidence type="ECO:0000256" key="9">
    <source>
        <dbReference type="ARBA" id="ARBA00023186"/>
    </source>
</evidence>
<dbReference type="InterPro" id="IPR010723">
    <property type="entry name" value="HemN_C"/>
</dbReference>
<evidence type="ECO:0000256" key="8">
    <source>
        <dbReference type="ARBA" id="ARBA00023014"/>
    </source>
</evidence>
<comment type="cofactor">
    <cofactor evidence="1">
        <name>[4Fe-4S] cluster</name>
        <dbReference type="ChEBI" id="CHEBI:49883"/>
    </cofactor>
</comment>
<evidence type="ECO:0000256" key="1">
    <source>
        <dbReference type="ARBA" id="ARBA00001966"/>
    </source>
</evidence>
<dbReference type="EMBL" id="DVHL01000045">
    <property type="protein sequence ID" value="HIR66360.1"/>
    <property type="molecule type" value="Genomic_DNA"/>
</dbReference>
<sequence length="369" mass="42038">MARDYAIYVHIPFCKSRCYYCAFSSCVDFSRQSAYFDKLCNEVAQADVSDVKQISTMFWGGGTPSSVETPFLQKLYNALSIKFSLKNLQEFTVECNPESVTDEKLQFFKEIGVNRLSFGLQSVNDDTLKKIGRLHTYGQFLSALDRTQRAGFSDINADLILGLPESRESFLHTVQTVAQLPLQHVSLYALEIHDEKSDFAKLCQSYAHTEDDLADMYDAGRAILREKGFERYEVSNFAKKGFRCKHNLVYWRENRYFGFGASAAGFVKNTRYVNNFSVADYTHNIGTVSCAENISVEEEMREFAMLGLRLQEGISLDEFSARYGKNFFEVFPVGYKLIGKGFLQSEKGRVFVPDDKFYVLNGILVELFG</sequence>
<dbReference type="Pfam" id="PF04055">
    <property type="entry name" value="Radical_SAM"/>
    <property type="match status" value="1"/>
</dbReference>
<dbReference type="GO" id="GO:0004109">
    <property type="term" value="F:coproporphyrinogen oxidase activity"/>
    <property type="evidence" value="ECO:0007669"/>
    <property type="project" value="InterPro"/>
</dbReference>
<dbReference type="InterPro" id="IPR058240">
    <property type="entry name" value="rSAM_sf"/>
</dbReference>
<comment type="subcellular location">
    <subcellularLocation>
        <location evidence="10">Cytoplasm</location>
    </subcellularLocation>
</comment>
<dbReference type="PROSITE" id="PS51918">
    <property type="entry name" value="RADICAL_SAM"/>
    <property type="match status" value="1"/>
</dbReference>
<dbReference type="SFLD" id="SFLDG01065">
    <property type="entry name" value="anaerobic_coproporphyrinogen-I"/>
    <property type="match status" value="1"/>
</dbReference>
<organism evidence="12 13">
    <name type="scientific">Candidatus Fimimonas gallinarum</name>
    <dbReference type="NCBI Taxonomy" id="2840821"/>
    <lineage>
        <taxon>Bacteria</taxon>
        <taxon>Pseudomonadati</taxon>
        <taxon>Myxococcota</taxon>
        <taxon>Myxococcia</taxon>
        <taxon>Myxococcales</taxon>
        <taxon>Cystobacterineae</taxon>
        <taxon>Myxococcaceae</taxon>
        <taxon>Myxococcaceae incertae sedis</taxon>
        <taxon>Candidatus Fimimonas</taxon>
    </lineage>
</organism>
<dbReference type="SFLD" id="SFLDS00029">
    <property type="entry name" value="Radical_SAM"/>
    <property type="match status" value="1"/>
</dbReference>
<comment type="caution">
    <text evidence="12">The sequence shown here is derived from an EMBL/GenBank/DDBJ whole genome shotgun (WGS) entry which is preliminary data.</text>
</comment>
<dbReference type="GO" id="GO:0046872">
    <property type="term" value="F:metal ion binding"/>
    <property type="evidence" value="ECO:0007669"/>
    <property type="project" value="UniProtKB-UniRule"/>
</dbReference>
<comment type="similarity">
    <text evidence="2">Belongs to the anaerobic coproporphyrinogen-III oxidase family. HemW subfamily.</text>
</comment>
<evidence type="ECO:0000313" key="13">
    <source>
        <dbReference type="Proteomes" id="UP000824200"/>
    </source>
</evidence>
<name>A0A9D1E527_9BACT</name>
<keyword evidence="7 10" id="KW-0408">Iron</keyword>
<dbReference type="SFLD" id="SFLDG01082">
    <property type="entry name" value="B12-binding_domain_containing"/>
    <property type="match status" value="1"/>
</dbReference>
<keyword evidence="5 10" id="KW-0949">S-adenosyl-L-methionine</keyword>